<dbReference type="EMBL" id="BLAD01000071">
    <property type="protein sequence ID" value="GES03657.1"/>
    <property type="molecule type" value="Genomic_DNA"/>
</dbReference>
<evidence type="ECO:0000313" key="4">
    <source>
        <dbReference type="Proteomes" id="UP000334990"/>
    </source>
</evidence>
<evidence type="ECO:0000259" key="2">
    <source>
        <dbReference type="Pfam" id="PF12802"/>
    </source>
</evidence>
<reference evidence="3 4" key="1">
    <citation type="submission" date="2019-10" db="EMBL/GenBank/DDBJ databases">
        <title>Whole genome shotgun sequence of Acrocarpospora corrugata NBRC 13972.</title>
        <authorList>
            <person name="Ichikawa N."/>
            <person name="Kimura A."/>
            <person name="Kitahashi Y."/>
            <person name="Komaki H."/>
            <person name="Oguchi A."/>
        </authorList>
    </citation>
    <scope>NUCLEOTIDE SEQUENCE [LARGE SCALE GENOMIC DNA]</scope>
    <source>
        <strain evidence="3 4">NBRC 13972</strain>
    </source>
</reference>
<feature type="region of interest" description="Disordered" evidence="1">
    <location>
        <begin position="99"/>
        <end position="119"/>
    </location>
</feature>
<dbReference type="CDD" id="cd00090">
    <property type="entry name" value="HTH_ARSR"/>
    <property type="match status" value="1"/>
</dbReference>
<evidence type="ECO:0000256" key="1">
    <source>
        <dbReference type="SAM" id="MobiDB-lite"/>
    </source>
</evidence>
<proteinExistence type="predicted"/>
<gene>
    <name evidence="3" type="ORF">Acor_57230</name>
</gene>
<dbReference type="InterPro" id="IPR000835">
    <property type="entry name" value="HTH_MarR-typ"/>
</dbReference>
<dbReference type="OrthoDB" id="371140at2"/>
<dbReference type="InterPro" id="IPR011991">
    <property type="entry name" value="ArsR-like_HTH"/>
</dbReference>
<organism evidence="3 4">
    <name type="scientific">Acrocarpospora corrugata</name>
    <dbReference type="NCBI Taxonomy" id="35763"/>
    <lineage>
        <taxon>Bacteria</taxon>
        <taxon>Bacillati</taxon>
        <taxon>Actinomycetota</taxon>
        <taxon>Actinomycetes</taxon>
        <taxon>Streptosporangiales</taxon>
        <taxon>Streptosporangiaceae</taxon>
        <taxon>Acrocarpospora</taxon>
    </lineage>
</organism>
<dbReference type="Proteomes" id="UP000334990">
    <property type="component" value="Unassembled WGS sequence"/>
</dbReference>
<comment type="caution">
    <text evidence="3">The sequence shown here is derived from an EMBL/GenBank/DDBJ whole genome shotgun (WGS) entry which is preliminary data.</text>
</comment>
<protein>
    <recommendedName>
        <fullName evidence="2">HTH marR-type domain-containing protein</fullName>
    </recommendedName>
</protein>
<dbReference type="AlphaFoldDB" id="A0A5M3W3M2"/>
<feature type="domain" description="HTH marR-type" evidence="2">
    <location>
        <begin position="16"/>
        <end position="65"/>
    </location>
</feature>
<dbReference type="GO" id="GO:0003700">
    <property type="term" value="F:DNA-binding transcription factor activity"/>
    <property type="evidence" value="ECO:0007669"/>
    <property type="project" value="InterPro"/>
</dbReference>
<sequence length="119" mass="13165">MGDTGDRHSSWTFLTNHARVLLIITADPQTRIRDIAAVIGITERAAQGIVTDLEDAGYIQRVRSGRRNHYTIKSGQHLRHPTQTDIPVQTLIDIFTTRDLPAKDPASPPFPVGEGDPQT</sequence>
<name>A0A5M3W3M2_9ACTN</name>
<accession>A0A5M3W3M2</accession>
<dbReference type="Pfam" id="PF12802">
    <property type="entry name" value="MarR_2"/>
    <property type="match status" value="1"/>
</dbReference>
<dbReference type="InterPro" id="IPR036388">
    <property type="entry name" value="WH-like_DNA-bd_sf"/>
</dbReference>
<dbReference type="RefSeq" id="WP_155339805.1">
    <property type="nucleotide sequence ID" value="NZ_BAAABN010000007.1"/>
</dbReference>
<dbReference type="InterPro" id="IPR036390">
    <property type="entry name" value="WH_DNA-bd_sf"/>
</dbReference>
<keyword evidence="4" id="KW-1185">Reference proteome</keyword>
<dbReference type="Gene3D" id="1.10.10.10">
    <property type="entry name" value="Winged helix-like DNA-binding domain superfamily/Winged helix DNA-binding domain"/>
    <property type="match status" value="1"/>
</dbReference>
<dbReference type="SUPFAM" id="SSF46785">
    <property type="entry name" value="Winged helix' DNA-binding domain"/>
    <property type="match status" value="1"/>
</dbReference>
<evidence type="ECO:0000313" key="3">
    <source>
        <dbReference type="EMBL" id="GES03657.1"/>
    </source>
</evidence>